<dbReference type="PANTHER" id="PTHR43046:SF16">
    <property type="entry name" value="ADP-RIBOSE PYROPHOSPHATASE YJHB-RELATED"/>
    <property type="match status" value="1"/>
</dbReference>
<accession>A0A1I6QJG0</accession>
<dbReference type="InterPro" id="IPR000086">
    <property type="entry name" value="NUDIX_hydrolase_dom"/>
</dbReference>
<evidence type="ECO:0000256" key="1">
    <source>
        <dbReference type="ARBA" id="ARBA00001946"/>
    </source>
</evidence>
<dbReference type="AlphaFoldDB" id="A0A1I6QJG0"/>
<dbReference type="RefSeq" id="WP_026047556.1">
    <property type="nucleotide sequence ID" value="NZ_FPAB01000002.1"/>
</dbReference>
<dbReference type="Gene3D" id="3.90.79.10">
    <property type="entry name" value="Nucleoside Triphosphate Pyrophosphohydrolase"/>
    <property type="match status" value="1"/>
</dbReference>
<protein>
    <submittedName>
        <fullName evidence="4">ADP-ribose pyrophosphatase YjhB, NUDIX family</fullName>
    </submittedName>
</protein>
<proteinExistence type="predicted"/>
<keyword evidence="5" id="KW-1185">Reference proteome</keyword>
<evidence type="ECO:0000259" key="3">
    <source>
        <dbReference type="PROSITE" id="PS51462"/>
    </source>
</evidence>
<evidence type="ECO:0000256" key="2">
    <source>
        <dbReference type="ARBA" id="ARBA00022801"/>
    </source>
</evidence>
<dbReference type="PANTHER" id="PTHR43046">
    <property type="entry name" value="GDP-MANNOSE MANNOSYL HYDROLASE"/>
    <property type="match status" value="1"/>
</dbReference>
<dbReference type="PROSITE" id="PS51462">
    <property type="entry name" value="NUDIX"/>
    <property type="match status" value="1"/>
</dbReference>
<gene>
    <name evidence="4" type="ORF">SAMN05444716_10275</name>
</gene>
<dbReference type="Proteomes" id="UP000198873">
    <property type="component" value="Unassembled WGS sequence"/>
</dbReference>
<organism evidence="4 5">
    <name type="scientific">Streptomyces harbinensis</name>
    <dbReference type="NCBI Taxonomy" id="1176198"/>
    <lineage>
        <taxon>Bacteria</taxon>
        <taxon>Bacillati</taxon>
        <taxon>Actinomycetota</taxon>
        <taxon>Actinomycetes</taxon>
        <taxon>Kitasatosporales</taxon>
        <taxon>Streptomycetaceae</taxon>
        <taxon>Streptomyces</taxon>
    </lineage>
</organism>
<keyword evidence="2" id="KW-0378">Hydrolase</keyword>
<feature type="domain" description="Nudix hydrolase" evidence="3">
    <location>
        <begin position="19"/>
        <end position="150"/>
    </location>
</feature>
<dbReference type="GO" id="GO:0016787">
    <property type="term" value="F:hydrolase activity"/>
    <property type="evidence" value="ECO:0007669"/>
    <property type="project" value="UniProtKB-KW"/>
</dbReference>
<comment type="cofactor">
    <cofactor evidence="1">
        <name>Mg(2+)</name>
        <dbReference type="ChEBI" id="CHEBI:18420"/>
    </cofactor>
</comment>
<dbReference type="InterPro" id="IPR015797">
    <property type="entry name" value="NUDIX_hydrolase-like_dom_sf"/>
</dbReference>
<dbReference type="CDD" id="cd18879">
    <property type="entry name" value="NUDIX_Hydrolase"/>
    <property type="match status" value="1"/>
</dbReference>
<dbReference type="Pfam" id="PF00293">
    <property type="entry name" value="NUDIX"/>
    <property type="match status" value="1"/>
</dbReference>
<evidence type="ECO:0000313" key="4">
    <source>
        <dbReference type="EMBL" id="SFS52623.1"/>
    </source>
</evidence>
<name>A0A1I6QJG0_9ACTN</name>
<evidence type="ECO:0000313" key="5">
    <source>
        <dbReference type="Proteomes" id="UP000198873"/>
    </source>
</evidence>
<dbReference type="STRING" id="1176198.SAMN05444716_10275"/>
<reference evidence="5" key="1">
    <citation type="submission" date="2016-10" db="EMBL/GenBank/DDBJ databases">
        <authorList>
            <person name="Varghese N."/>
            <person name="Submissions S."/>
        </authorList>
    </citation>
    <scope>NUCLEOTIDE SEQUENCE [LARGE SCALE GENOMIC DNA]</scope>
    <source>
        <strain evidence="5">CGMCC 4.7047</strain>
    </source>
</reference>
<sequence length="164" mass="17984">MATPDFIRELRRSAGHQLLWLPGVSAVVLDERDRVLLVRRSDSGAWTLIGGIPDPGEEPGEAIVREVYEETAVRVALERVLSVGATPPVDYPNGDRCQYMNICFLARWTGGTARVNDDESSEVGWFPLDGLPPLDGLQLERIARARSGEAATWFAPPVSERVSG</sequence>
<dbReference type="EMBL" id="FPAB01000002">
    <property type="protein sequence ID" value="SFS52623.1"/>
    <property type="molecule type" value="Genomic_DNA"/>
</dbReference>
<dbReference type="SUPFAM" id="SSF55811">
    <property type="entry name" value="Nudix"/>
    <property type="match status" value="1"/>
</dbReference>